<evidence type="ECO:0000313" key="2">
    <source>
        <dbReference type="Proteomes" id="UP000070184"/>
    </source>
</evidence>
<keyword evidence="2" id="KW-1185">Reference proteome</keyword>
<protein>
    <submittedName>
        <fullName evidence="1">Uncharacterized protein</fullName>
    </submittedName>
</protein>
<dbReference type="EMBL" id="LHXK01000006">
    <property type="protein sequence ID" value="KXA90371.1"/>
    <property type="molecule type" value="Genomic_DNA"/>
</dbReference>
<name>A0A133U844_9EURY</name>
<organism evidence="1 2">
    <name type="scientific">candidate division MSBL1 archaeon SCGC-AAA259B11</name>
    <dbReference type="NCBI Taxonomy" id="1698260"/>
    <lineage>
        <taxon>Archaea</taxon>
        <taxon>Methanobacteriati</taxon>
        <taxon>Methanobacteriota</taxon>
        <taxon>candidate division MSBL1</taxon>
    </lineage>
</organism>
<evidence type="ECO:0000313" key="1">
    <source>
        <dbReference type="EMBL" id="KXA90371.1"/>
    </source>
</evidence>
<gene>
    <name evidence="1" type="ORF">AKJ61_00795</name>
</gene>
<dbReference type="SUPFAM" id="SSF57783">
    <property type="entry name" value="Zinc beta-ribbon"/>
    <property type="match status" value="1"/>
</dbReference>
<comment type="caution">
    <text evidence="1">The sequence shown here is derived from an EMBL/GenBank/DDBJ whole genome shotgun (WGS) entry which is preliminary data.</text>
</comment>
<dbReference type="Proteomes" id="UP000070184">
    <property type="component" value="Unassembled WGS sequence"/>
</dbReference>
<reference evidence="1 2" key="1">
    <citation type="journal article" date="2016" name="Sci. Rep.">
        <title>Metabolic traits of an uncultured archaeal lineage -MSBL1- from brine pools of the Red Sea.</title>
        <authorList>
            <person name="Mwirichia R."/>
            <person name="Alam I."/>
            <person name="Rashid M."/>
            <person name="Vinu M."/>
            <person name="Ba-Alawi W."/>
            <person name="Anthony Kamau A."/>
            <person name="Kamanda Ngugi D."/>
            <person name="Goker M."/>
            <person name="Klenk H.P."/>
            <person name="Bajic V."/>
            <person name="Stingl U."/>
        </authorList>
    </citation>
    <scope>NUCLEOTIDE SEQUENCE [LARGE SCALE GENOMIC DNA]</scope>
    <source>
        <strain evidence="1">SCGC-AAA259B11</strain>
    </source>
</reference>
<accession>A0A133U844</accession>
<sequence>MIELSDCPKCGAEMKHIETGEEVCPNCGFEPGDYIPRDVDRDCKEADANLFSEGIVLSPNQRNGR</sequence>
<proteinExistence type="predicted"/>
<dbReference type="AlphaFoldDB" id="A0A133U844"/>